<reference evidence="7" key="1">
    <citation type="submission" date="2021-01" db="EMBL/GenBank/DDBJ databases">
        <title>Marivirga sp. nov., isolated from intertidal surface sediments.</title>
        <authorList>
            <person name="Zhang M."/>
        </authorList>
    </citation>
    <scope>NUCLEOTIDE SEQUENCE</scope>
    <source>
        <strain evidence="7">SM1354</strain>
    </source>
</reference>
<evidence type="ECO:0000256" key="4">
    <source>
        <dbReference type="ARBA" id="ARBA00022679"/>
    </source>
</evidence>
<feature type="domain" description="Glycosyltransferase 2-like" evidence="6">
    <location>
        <begin position="10"/>
        <end position="131"/>
    </location>
</feature>
<dbReference type="EMBL" id="JAERQG010000002">
    <property type="protein sequence ID" value="MBL0765262.1"/>
    <property type="molecule type" value="Genomic_DNA"/>
</dbReference>
<name>A0A937A7P5_9BACT</name>
<dbReference type="Gene3D" id="3.90.550.10">
    <property type="entry name" value="Spore Coat Polysaccharide Biosynthesis Protein SpsA, Chain A"/>
    <property type="match status" value="1"/>
</dbReference>
<evidence type="ECO:0000313" key="8">
    <source>
        <dbReference type="Proteomes" id="UP000642920"/>
    </source>
</evidence>
<organism evidence="7 8">
    <name type="scientific">Marivirga atlantica</name>
    <dbReference type="NCBI Taxonomy" id="1548457"/>
    <lineage>
        <taxon>Bacteria</taxon>
        <taxon>Pseudomonadati</taxon>
        <taxon>Bacteroidota</taxon>
        <taxon>Cytophagia</taxon>
        <taxon>Cytophagales</taxon>
        <taxon>Marivirgaceae</taxon>
        <taxon>Marivirga</taxon>
    </lineage>
</organism>
<gene>
    <name evidence="7" type="ORF">JKP34_08385</name>
</gene>
<evidence type="ECO:0000256" key="2">
    <source>
        <dbReference type="ARBA" id="ARBA00022475"/>
    </source>
</evidence>
<accession>A0A937A7P5</accession>
<dbReference type="GO" id="GO:0005886">
    <property type="term" value="C:plasma membrane"/>
    <property type="evidence" value="ECO:0007669"/>
    <property type="project" value="UniProtKB-SubCell"/>
</dbReference>
<keyword evidence="2" id="KW-1003">Cell membrane</keyword>
<evidence type="ECO:0000256" key="1">
    <source>
        <dbReference type="ARBA" id="ARBA00004236"/>
    </source>
</evidence>
<evidence type="ECO:0000256" key="5">
    <source>
        <dbReference type="ARBA" id="ARBA00023136"/>
    </source>
</evidence>
<dbReference type="PANTHER" id="PTHR43646:SF2">
    <property type="entry name" value="GLYCOSYLTRANSFERASE 2-LIKE DOMAIN-CONTAINING PROTEIN"/>
    <property type="match status" value="1"/>
</dbReference>
<dbReference type="Proteomes" id="UP000642920">
    <property type="component" value="Unassembled WGS sequence"/>
</dbReference>
<dbReference type="SUPFAM" id="SSF53448">
    <property type="entry name" value="Nucleotide-diphospho-sugar transferases"/>
    <property type="match status" value="1"/>
</dbReference>
<dbReference type="CDD" id="cd02522">
    <property type="entry name" value="GT_2_like_a"/>
    <property type="match status" value="1"/>
</dbReference>
<comment type="subcellular location">
    <subcellularLocation>
        <location evidence="1">Cell membrane</location>
    </subcellularLocation>
</comment>
<keyword evidence="8" id="KW-1185">Reference proteome</keyword>
<dbReference type="PANTHER" id="PTHR43646">
    <property type="entry name" value="GLYCOSYLTRANSFERASE"/>
    <property type="match status" value="1"/>
</dbReference>
<dbReference type="AlphaFoldDB" id="A0A937A7P5"/>
<keyword evidence="4" id="KW-0808">Transferase</keyword>
<keyword evidence="5" id="KW-0472">Membrane</keyword>
<keyword evidence="3" id="KW-0328">Glycosyltransferase</keyword>
<protein>
    <submittedName>
        <fullName evidence="7">TIGR04283 family arsenosugar biosynthesis glycosyltransferase</fullName>
    </submittedName>
</protein>
<evidence type="ECO:0000256" key="3">
    <source>
        <dbReference type="ARBA" id="ARBA00022676"/>
    </source>
</evidence>
<comment type="caution">
    <text evidence="7">The sequence shown here is derived from an EMBL/GenBank/DDBJ whole genome shotgun (WGS) entry which is preliminary data.</text>
</comment>
<dbReference type="InterPro" id="IPR029044">
    <property type="entry name" value="Nucleotide-diphossugar_trans"/>
</dbReference>
<dbReference type="InterPro" id="IPR026461">
    <property type="entry name" value="Trfase_2_rSAM/seldom_assoc"/>
</dbReference>
<dbReference type="Pfam" id="PF00535">
    <property type="entry name" value="Glycos_transf_2"/>
    <property type="match status" value="1"/>
</dbReference>
<dbReference type="InterPro" id="IPR001173">
    <property type="entry name" value="Glyco_trans_2-like"/>
</dbReference>
<dbReference type="GO" id="GO:0016757">
    <property type="term" value="F:glycosyltransferase activity"/>
    <property type="evidence" value="ECO:0007669"/>
    <property type="project" value="UniProtKB-KW"/>
</dbReference>
<evidence type="ECO:0000313" key="7">
    <source>
        <dbReference type="EMBL" id="MBL0765262.1"/>
    </source>
</evidence>
<dbReference type="RefSeq" id="WP_201919714.1">
    <property type="nucleotide sequence ID" value="NZ_JAERQG010000002.1"/>
</dbReference>
<sequence length="239" mass="27673">MPQANNIRLSVIIPTLNEAANIQNLITLLKSSPDSNHIEIIVADANSTDNTADLAEQLNIKVISTKQASRAHQMNEGAKLAKANTLYFVHADVEPPKTFFKDINKHIKKGYDFGCFRFKFKSRHPLLFVNSLFTRFKFLWCRGGDQTLFIKKSLFLEADGFDERYVVMEDFELIKRLWKKNKFVVMPKSTLVSARKYDSNTYFQVNMANLKVFRMFMKGVEPEILKDTYYKLISHPKDC</sequence>
<evidence type="ECO:0000259" key="6">
    <source>
        <dbReference type="Pfam" id="PF00535"/>
    </source>
</evidence>
<dbReference type="NCBIfam" id="TIGR04283">
    <property type="entry name" value="glyco_like_mftF"/>
    <property type="match status" value="1"/>
</dbReference>
<proteinExistence type="predicted"/>